<gene>
    <name evidence="4" type="primary">LOC111461567</name>
</gene>
<organism evidence="3 4">
    <name type="scientific">Cucurbita moschata</name>
    <name type="common">Winter crookneck squash</name>
    <name type="synonym">Cucurbita pepo var. moschata</name>
    <dbReference type="NCBI Taxonomy" id="3662"/>
    <lineage>
        <taxon>Eukaryota</taxon>
        <taxon>Viridiplantae</taxon>
        <taxon>Streptophyta</taxon>
        <taxon>Embryophyta</taxon>
        <taxon>Tracheophyta</taxon>
        <taxon>Spermatophyta</taxon>
        <taxon>Magnoliopsida</taxon>
        <taxon>eudicotyledons</taxon>
        <taxon>Gunneridae</taxon>
        <taxon>Pentapetalae</taxon>
        <taxon>rosids</taxon>
        <taxon>fabids</taxon>
        <taxon>Cucurbitales</taxon>
        <taxon>Cucurbitaceae</taxon>
        <taxon>Cucurbiteae</taxon>
        <taxon>Cucurbita</taxon>
    </lineage>
</organism>
<name>A0A6J1HAF4_CUCMO</name>
<dbReference type="PANTHER" id="PTHR33915:SF3">
    <property type="entry name" value="STERILE ALPHA MOTIF (SAM) DOMAIN PROTEIN"/>
    <property type="match status" value="1"/>
</dbReference>
<dbReference type="CDD" id="cd09487">
    <property type="entry name" value="SAM_superfamily"/>
    <property type="match status" value="1"/>
</dbReference>
<dbReference type="Pfam" id="PF07647">
    <property type="entry name" value="SAM_2"/>
    <property type="match status" value="1"/>
</dbReference>
<dbReference type="RefSeq" id="XP_022960905.1">
    <property type="nucleotide sequence ID" value="XM_023105137.1"/>
</dbReference>
<dbReference type="InterPro" id="IPR001660">
    <property type="entry name" value="SAM"/>
</dbReference>
<dbReference type="AlphaFoldDB" id="A0A6J1HAF4"/>
<keyword evidence="3" id="KW-1185">Reference proteome</keyword>
<dbReference type="Gene3D" id="1.10.150.50">
    <property type="entry name" value="Transcription Factor, Ets-1"/>
    <property type="match status" value="1"/>
</dbReference>
<dbReference type="SUPFAM" id="SSF47769">
    <property type="entry name" value="SAM/Pointed domain"/>
    <property type="match status" value="1"/>
</dbReference>
<dbReference type="GeneID" id="111461567"/>
<feature type="region of interest" description="Disordered" evidence="1">
    <location>
        <begin position="151"/>
        <end position="248"/>
    </location>
</feature>
<protein>
    <submittedName>
        <fullName evidence="4">Uncharacterized protein LOC111461567</fullName>
    </submittedName>
</protein>
<proteinExistence type="predicted"/>
<evidence type="ECO:0000313" key="4">
    <source>
        <dbReference type="RefSeq" id="XP_022960905.1"/>
    </source>
</evidence>
<accession>A0A6J1HAF4</accession>
<reference evidence="4" key="1">
    <citation type="submission" date="2025-08" db="UniProtKB">
        <authorList>
            <consortium name="RefSeq"/>
        </authorList>
    </citation>
    <scope>IDENTIFICATION</scope>
    <source>
        <tissue evidence="4">Young leaves</tissue>
    </source>
</reference>
<evidence type="ECO:0000313" key="3">
    <source>
        <dbReference type="Proteomes" id="UP000504609"/>
    </source>
</evidence>
<dbReference type="PANTHER" id="PTHR33915">
    <property type="entry name" value="OSJNBA0033G05.11 PROTEIN"/>
    <property type="match status" value="1"/>
</dbReference>
<dbReference type="KEGG" id="cmos:111461567"/>
<evidence type="ECO:0000259" key="2">
    <source>
        <dbReference type="Pfam" id="PF07647"/>
    </source>
</evidence>
<dbReference type="Proteomes" id="UP000504609">
    <property type="component" value="Unplaced"/>
</dbReference>
<feature type="domain" description="SAM" evidence="2">
    <location>
        <begin position="25"/>
        <end position="79"/>
    </location>
</feature>
<evidence type="ECO:0000256" key="1">
    <source>
        <dbReference type="SAM" id="MobiDB-lite"/>
    </source>
</evidence>
<dbReference type="InterPro" id="IPR013761">
    <property type="entry name" value="SAM/pointed_sf"/>
</dbReference>
<sequence>MYVTISKLLSIAQLGRPPPMDWFSWLSRTGLDPLHTYEYGLVFARNGLRPEDIPRFNHDFLQKIGVSIAKHRLEILKLAKCDREEATRKKLLLSAFAKTKNCLRNCLRKLIFTNAKSEKGIFREDAAVVSPEPITYSEDLSRKLEVKEVLKPPKRRSKHVSLSGPLDGRTHEKLMTNSKSLKLSGPLDRKERPMFPRSPRSSGPLDGRVSDWASSRSPKLNGPPQGRMMRLIPPSRSPRVSGPLDGRDGSPRICCRCNRERMETDDDYHSLWVSLFYDMKPT</sequence>